<dbReference type="InterPro" id="IPR013810">
    <property type="entry name" value="Ribosomal_uS5_N"/>
</dbReference>
<evidence type="ECO:0000256" key="2">
    <source>
        <dbReference type="ARBA" id="ARBA00022730"/>
    </source>
</evidence>
<dbReference type="GO" id="GO:0042254">
    <property type="term" value="P:ribosome biogenesis"/>
    <property type="evidence" value="ECO:0007669"/>
    <property type="project" value="UniProtKB-ARBA"/>
</dbReference>
<dbReference type="Gene3D" id="3.30.230.10">
    <property type="match status" value="1"/>
</dbReference>
<accession>A0A6J7DVE0</accession>
<dbReference type="PANTHER" id="PTHR48277:SF1">
    <property type="entry name" value="MITOCHONDRIAL RIBOSOMAL PROTEIN S5"/>
    <property type="match status" value="1"/>
</dbReference>
<evidence type="ECO:0000256" key="1">
    <source>
        <dbReference type="ARBA" id="ARBA00008945"/>
    </source>
</evidence>
<dbReference type="GO" id="GO:0015935">
    <property type="term" value="C:small ribosomal subunit"/>
    <property type="evidence" value="ECO:0007669"/>
    <property type="project" value="InterPro"/>
</dbReference>
<evidence type="ECO:0000256" key="6">
    <source>
        <dbReference type="SAM" id="MobiDB-lite"/>
    </source>
</evidence>
<dbReference type="GO" id="GO:0005737">
    <property type="term" value="C:cytoplasm"/>
    <property type="evidence" value="ECO:0007669"/>
    <property type="project" value="UniProtKB-ARBA"/>
</dbReference>
<dbReference type="PANTHER" id="PTHR48277">
    <property type="entry name" value="MITOCHONDRIAL RIBOSOMAL PROTEIN S5"/>
    <property type="match status" value="1"/>
</dbReference>
<dbReference type="SUPFAM" id="SSF54768">
    <property type="entry name" value="dsRNA-binding domain-like"/>
    <property type="match status" value="1"/>
</dbReference>
<feature type="region of interest" description="Disordered" evidence="6">
    <location>
        <begin position="170"/>
        <end position="259"/>
    </location>
</feature>
<dbReference type="GO" id="GO:0006412">
    <property type="term" value="P:translation"/>
    <property type="evidence" value="ECO:0007669"/>
    <property type="project" value="InterPro"/>
</dbReference>
<keyword evidence="3" id="KW-0694">RNA-binding</keyword>
<dbReference type="InterPro" id="IPR014721">
    <property type="entry name" value="Ribsml_uS5_D2-typ_fold_subgr"/>
</dbReference>
<dbReference type="GO" id="GO:0019843">
    <property type="term" value="F:rRNA binding"/>
    <property type="evidence" value="ECO:0007669"/>
    <property type="project" value="UniProtKB-KW"/>
</dbReference>
<dbReference type="GO" id="GO:0003735">
    <property type="term" value="F:structural constituent of ribosome"/>
    <property type="evidence" value="ECO:0007669"/>
    <property type="project" value="InterPro"/>
</dbReference>
<gene>
    <name evidence="8" type="ORF">UFOPK3444_00803</name>
</gene>
<evidence type="ECO:0000256" key="3">
    <source>
        <dbReference type="ARBA" id="ARBA00022884"/>
    </source>
</evidence>
<feature type="compositionally biased region" description="Basic and acidic residues" evidence="6">
    <location>
        <begin position="173"/>
        <end position="184"/>
    </location>
</feature>
<protein>
    <submittedName>
        <fullName evidence="8">Unannotated protein</fullName>
    </submittedName>
</protein>
<evidence type="ECO:0000313" key="8">
    <source>
        <dbReference type="EMBL" id="CAB4872349.1"/>
    </source>
</evidence>
<dbReference type="Pfam" id="PF00333">
    <property type="entry name" value="Ribosomal_S5"/>
    <property type="match status" value="1"/>
</dbReference>
<dbReference type="InterPro" id="IPR020568">
    <property type="entry name" value="Ribosomal_Su5_D2-typ_SF"/>
</dbReference>
<proteinExistence type="inferred from homology"/>
<dbReference type="PROSITE" id="PS50881">
    <property type="entry name" value="S5_DSRBD"/>
    <property type="match status" value="1"/>
</dbReference>
<dbReference type="InterPro" id="IPR005324">
    <property type="entry name" value="Ribosomal_uS5_C"/>
</dbReference>
<keyword evidence="5" id="KW-0687">Ribonucleoprotein</keyword>
<name>A0A6J7DVE0_9ZZZZ</name>
<evidence type="ECO:0000256" key="4">
    <source>
        <dbReference type="ARBA" id="ARBA00022980"/>
    </source>
</evidence>
<dbReference type="NCBIfam" id="TIGR01021">
    <property type="entry name" value="rpsE_bact"/>
    <property type="match status" value="1"/>
</dbReference>
<dbReference type="Pfam" id="PF03719">
    <property type="entry name" value="Ribosomal_S5_C"/>
    <property type="match status" value="1"/>
</dbReference>
<dbReference type="AlphaFoldDB" id="A0A6J7DVE0"/>
<reference evidence="8" key="1">
    <citation type="submission" date="2020-05" db="EMBL/GenBank/DDBJ databases">
        <authorList>
            <person name="Chiriac C."/>
            <person name="Salcher M."/>
            <person name="Ghai R."/>
            <person name="Kavagutti S V."/>
        </authorList>
    </citation>
    <scope>NUCLEOTIDE SEQUENCE</scope>
</reference>
<organism evidence="8">
    <name type="scientific">freshwater metagenome</name>
    <dbReference type="NCBI Taxonomy" id="449393"/>
    <lineage>
        <taxon>unclassified sequences</taxon>
        <taxon>metagenomes</taxon>
        <taxon>ecological metagenomes</taxon>
    </lineage>
</organism>
<sequence length="259" mass="25990">MTISARTVSPAGLDLAERVVEINRVAKVVKGGRRFSFTALVVVGDEREVVGIGYGKANEVPVAIQKGVEQAKKNLYRVPRHGATIPHPITGEFCSGSVLLKPASPGTGVIAGGGVRAVLELAGIHDVLSKSLGSQTPINLVKATMEGLRGLRTPQEVADLRGISIDQVLGLDPNREGKHSKSDAEAPAAPATDAAAAPAAPATEAPVAPAAAAAEAPAAVETPVEAPAAPEAAAHEAPAAPEAAAPEAPAAPEEGSTPA</sequence>
<keyword evidence="2" id="KW-0699">rRNA-binding</keyword>
<dbReference type="Gene3D" id="3.30.160.20">
    <property type="match status" value="1"/>
</dbReference>
<dbReference type="HAMAP" id="MF_01307_B">
    <property type="entry name" value="Ribosomal_uS5_B"/>
    <property type="match status" value="1"/>
</dbReference>
<feature type="domain" description="S5 DRBM" evidence="7">
    <location>
        <begin position="15"/>
        <end position="78"/>
    </location>
</feature>
<keyword evidence="4" id="KW-0689">Ribosomal protein</keyword>
<dbReference type="SUPFAM" id="SSF54211">
    <property type="entry name" value="Ribosomal protein S5 domain 2-like"/>
    <property type="match status" value="1"/>
</dbReference>
<dbReference type="EMBL" id="CAFBLU010000010">
    <property type="protein sequence ID" value="CAB4872349.1"/>
    <property type="molecule type" value="Genomic_DNA"/>
</dbReference>
<dbReference type="FunFam" id="3.30.230.10:FF:000002">
    <property type="entry name" value="30S ribosomal protein S5"/>
    <property type="match status" value="1"/>
</dbReference>
<dbReference type="FunFam" id="3.30.160.20:FF:000001">
    <property type="entry name" value="30S ribosomal protein S5"/>
    <property type="match status" value="1"/>
</dbReference>
<dbReference type="InterPro" id="IPR005712">
    <property type="entry name" value="Ribosomal_uS5_bac-type"/>
</dbReference>
<evidence type="ECO:0000259" key="7">
    <source>
        <dbReference type="PROSITE" id="PS50881"/>
    </source>
</evidence>
<dbReference type="InterPro" id="IPR000851">
    <property type="entry name" value="Ribosomal_uS5"/>
</dbReference>
<comment type="similarity">
    <text evidence="1">Belongs to the universal ribosomal protein uS5 family.</text>
</comment>
<evidence type="ECO:0000256" key="5">
    <source>
        <dbReference type="ARBA" id="ARBA00023274"/>
    </source>
</evidence>
<feature type="compositionally biased region" description="Low complexity" evidence="6">
    <location>
        <begin position="185"/>
        <end position="259"/>
    </location>
</feature>